<dbReference type="EMBL" id="DSZH01000107">
    <property type="protein sequence ID" value="HGU47389.1"/>
    <property type="molecule type" value="Genomic_DNA"/>
</dbReference>
<dbReference type="InterPro" id="IPR052513">
    <property type="entry name" value="Thioester_dehydratase-like"/>
</dbReference>
<accession>A0A7C4VZD0</accession>
<evidence type="ECO:0000259" key="1">
    <source>
        <dbReference type="Pfam" id="PF01796"/>
    </source>
</evidence>
<evidence type="ECO:0000259" key="2">
    <source>
        <dbReference type="Pfam" id="PF12172"/>
    </source>
</evidence>
<dbReference type="Gene3D" id="6.10.30.10">
    <property type="match status" value="1"/>
</dbReference>
<dbReference type="AlphaFoldDB" id="A0A7C4VZD0"/>
<dbReference type="Pfam" id="PF12172">
    <property type="entry name" value="zf-ChsH2"/>
    <property type="match status" value="1"/>
</dbReference>
<dbReference type="Gene3D" id="2.40.50.140">
    <property type="entry name" value="Nucleic acid-binding proteins"/>
    <property type="match status" value="1"/>
</dbReference>
<gene>
    <name evidence="4" type="ORF">ENT60_02360</name>
    <name evidence="3" type="ORF">ENU28_01750</name>
</gene>
<comment type="caution">
    <text evidence="4">The sequence shown here is derived from an EMBL/GenBank/DDBJ whole genome shotgun (WGS) entry which is preliminary data.</text>
</comment>
<dbReference type="PANTHER" id="PTHR34075">
    <property type="entry name" value="BLR3430 PROTEIN"/>
    <property type="match status" value="1"/>
</dbReference>
<evidence type="ECO:0000313" key="4">
    <source>
        <dbReference type="EMBL" id="HGU47389.1"/>
    </source>
</evidence>
<dbReference type="Pfam" id="PF01796">
    <property type="entry name" value="OB_ChsH2_C"/>
    <property type="match status" value="1"/>
</dbReference>
<protein>
    <submittedName>
        <fullName evidence="4">Zn-ribbon domain-containing OB-fold protein</fullName>
    </submittedName>
</protein>
<dbReference type="InterPro" id="IPR002878">
    <property type="entry name" value="ChsH2_C"/>
</dbReference>
<dbReference type="PANTHER" id="PTHR34075:SF4">
    <property type="entry name" value="DUF35 DOMAIN-CONTAINING PROTEIN"/>
    <property type="match status" value="1"/>
</dbReference>
<proteinExistence type="predicted"/>
<feature type="domain" description="ChsH2 rubredoxin-like zinc ribbon" evidence="2">
    <location>
        <begin position="36"/>
        <end position="66"/>
    </location>
</feature>
<reference evidence="4" key="1">
    <citation type="journal article" date="2020" name="mSystems">
        <title>Genome- and Community-Level Interaction Insights into Carbon Utilization and Element Cycling Functions of Hydrothermarchaeota in Hydrothermal Sediment.</title>
        <authorList>
            <person name="Zhou Z."/>
            <person name="Liu Y."/>
            <person name="Xu W."/>
            <person name="Pan J."/>
            <person name="Luo Z.H."/>
            <person name="Li M."/>
        </authorList>
    </citation>
    <scope>NUCLEOTIDE SEQUENCE [LARGE SCALE GENOMIC DNA]</scope>
    <source>
        <strain evidence="4">SpSt-594</strain>
        <strain evidence="3">SpSt-655</strain>
    </source>
</reference>
<evidence type="ECO:0000313" key="3">
    <source>
        <dbReference type="EMBL" id="HGQ55172.1"/>
    </source>
</evidence>
<dbReference type="SUPFAM" id="SSF50249">
    <property type="entry name" value="Nucleic acid-binding proteins"/>
    <property type="match status" value="1"/>
</dbReference>
<dbReference type="EMBL" id="DTBX01000064">
    <property type="protein sequence ID" value="HGQ55172.1"/>
    <property type="molecule type" value="Genomic_DNA"/>
</dbReference>
<organism evidence="4">
    <name type="scientific">candidate division WOR-3 bacterium</name>
    <dbReference type="NCBI Taxonomy" id="2052148"/>
    <lineage>
        <taxon>Bacteria</taxon>
        <taxon>Bacteria division WOR-3</taxon>
    </lineage>
</organism>
<sequence>MIPKENRKKEIIHFFGQLPVESLYTAGIAGERFLLGLKEGRFLANYCEDCDFVFLPPKLYCEFCFRELKEEDWQEIENKGILLSYTFTHVDTNGNRLENPIIVGVIRMDGSDTGFVHKLLDKVEDIEIGMEVEAVFAPKERRRGSINDIVGFRRIR</sequence>
<name>A0A7C4VZD0_UNCW3</name>
<dbReference type="InterPro" id="IPR012340">
    <property type="entry name" value="NA-bd_OB-fold"/>
</dbReference>
<feature type="domain" description="ChsH2 C-terminal OB-fold" evidence="1">
    <location>
        <begin position="73"/>
        <end position="136"/>
    </location>
</feature>
<dbReference type="InterPro" id="IPR022002">
    <property type="entry name" value="ChsH2_Znr"/>
</dbReference>